<proteinExistence type="predicted"/>
<accession>A0A0E4CM27</accession>
<organism evidence="1 2">
    <name type="scientific">Mycobacterium lentiflavum</name>
    <dbReference type="NCBI Taxonomy" id="141349"/>
    <lineage>
        <taxon>Bacteria</taxon>
        <taxon>Bacillati</taxon>
        <taxon>Actinomycetota</taxon>
        <taxon>Actinomycetes</taxon>
        <taxon>Mycobacteriales</taxon>
        <taxon>Mycobacteriaceae</taxon>
        <taxon>Mycobacterium</taxon>
        <taxon>Mycobacterium simiae complex</taxon>
    </lineage>
</organism>
<protein>
    <submittedName>
        <fullName evidence="1">Uncharacterized protein</fullName>
    </submittedName>
</protein>
<reference evidence="1 2" key="1">
    <citation type="submission" date="2015-03" db="EMBL/GenBank/DDBJ databases">
        <authorList>
            <person name="Urmite Genomes"/>
        </authorList>
    </citation>
    <scope>NUCLEOTIDE SEQUENCE [LARGE SCALE GENOMIC DNA]</scope>
    <source>
        <strain evidence="1 2">CSUR P1491</strain>
    </source>
</reference>
<evidence type="ECO:0000313" key="1">
    <source>
        <dbReference type="EMBL" id="CQD07439.1"/>
    </source>
</evidence>
<dbReference type="OrthoDB" id="668782at2"/>
<dbReference type="AlphaFoldDB" id="A0A0E4CM27"/>
<dbReference type="EMBL" id="CTEE01000001">
    <property type="protein sequence ID" value="CQD07439.1"/>
    <property type="molecule type" value="Genomic_DNA"/>
</dbReference>
<dbReference type="Proteomes" id="UP000199251">
    <property type="component" value="Unassembled WGS sequence"/>
</dbReference>
<sequence>MPTFITIGYGDEAGYRQLSGERRRTAHARDDEISASGALVGRAGDPVQVRNHDGAGVRVEPGAFLRSALPVAGFAVIEADDLDAAIERVSQTPCAMAYGVVEVWPLQP</sequence>
<dbReference type="RefSeq" id="WP_090600619.1">
    <property type="nucleotide sequence ID" value="NZ_CTEE01000001.1"/>
</dbReference>
<name>A0A0E4CM27_MYCLN</name>
<dbReference type="STRING" id="141349.BN1232_01307"/>
<dbReference type="SUPFAM" id="SSF54909">
    <property type="entry name" value="Dimeric alpha+beta barrel"/>
    <property type="match status" value="1"/>
</dbReference>
<dbReference type="InterPro" id="IPR011008">
    <property type="entry name" value="Dimeric_a/b-barrel"/>
</dbReference>
<gene>
    <name evidence="1" type="ORF">BN1232_01307</name>
</gene>
<dbReference type="Gene3D" id="3.30.70.1060">
    <property type="entry name" value="Dimeric alpha+beta barrel"/>
    <property type="match status" value="1"/>
</dbReference>
<evidence type="ECO:0000313" key="2">
    <source>
        <dbReference type="Proteomes" id="UP000199251"/>
    </source>
</evidence>